<dbReference type="EMBL" id="JAJFAT010000002">
    <property type="protein sequence ID" value="MCC3144099.1"/>
    <property type="molecule type" value="Genomic_DNA"/>
</dbReference>
<dbReference type="Gene3D" id="3.30.470.20">
    <property type="entry name" value="ATP-grasp fold, B domain"/>
    <property type="match status" value="1"/>
</dbReference>
<dbReference type="InterPro" id="IPR003806">
    <property type="entry name" value="ATP-grasp_PylC-type"/>
</dbReference>
<dbReference type="GO" id="GO:0005524">
    <property type="term" value="F:ATP binding"/>
    <property type="evidence" value="ECO:0007669"/>
    <property type="project" value="UniProtKB-UniRule"/>
</dbReference>
<dbReference type="InterPro" id="IPR011761">
    <property type="entry name" value="ATP-grasp"/>
</dbReference>
<protein>
    <submittedName>
        <fullName evidence="3">ATP-grasp domain-containing protein</fullName>
    </submittedName>
</protein>
<dbReference type="Proteomes" id="UP001199296">
    <property type="component" value="Unassembled WGS sequence"/>
</dbReference>
<dbReference type="GO" id="GO:0046872">
    <property type="term" value="F:metal ion binding"/>
    <property type="evidence" value="ECO:0007669"/>
    <property type="project" value="InterPro"/>
</dbReference>
<comment type="caution">
    <text evidence="3">The sequence shown here is derived from an EMBL/GenBank/DDBJ whole genome shotgun (WGS) entry which is preliminary data.</text>
</comment>
<sequence>MNLIVSAFSSRALAETAALYGAKIYSFDFFADQDLKKYAEKSYSLKKSQKKYTTEELYRAMQRFLLANKEKTFHFCYASDWDNHYQLLSKLEANDNLIITGNSAAVIKELSGSKNKISLFNLIKESEFKLPEVIFNLKDLAKISDNTTSLYLQKPIRSGGGNNIEIIKSKEEIFQRLKESKKDNYYFEKYIEGELLSLQFVADGQKAELISFSRQLTAPDSDSPFKYGGNILFRPSSILVEKAKKLINLLTKEYSLMGINGVDFIKRGSDLYFLELNPRFTAAVELLLDIYGSQLFAAYLEDSLKENYLEKYLKELRNIKAKIILYCSYDLKVTDNISQKIAKISSNNCKFKIKDIPKKGELFSQGEPLSTLIIETENEKKLWNNYHYLSKKIKGEFTKKI</sequence>
<dbReference type="AlphaFoldDB" id="A0AAW4WZ42"/>
<keyword evidence="4" id="KW-1185">Reference proteome</keyword>
<name>A0AAW4WZ42_9FIRM</name>
<dbReference type="PROSITE" id="PS50975">
    <property type="entry name" value="ATP_GRASP"/>
    <property type="match status" value="1"/>
</dbReference>
<keyword evidence="1" id="KW-0547">Nucleotide-binding</keyword>
<gene>
    <name evidence="3" type="ORF">LJ207_02050</name>
</gene>
<evidence type="ECO:0000256" key="1">
    <source>
        <dbReference type="PROSITE-ProRule" id="PRU00409"/>
    </source>
</evidence>
<evidence type="ECO:0000313" key="4">
    <source>
        <dbReference type="Proteomes" id="UP001199296"/>
    </source>
</evidence>
<feature type="domain" description="ATP-grasp" evidence="2">
    <location>
        <begin position="120"/>
        <end position="304"/>
    </location>
</feature>
<organism evidence="3 4">
    <name type="scientific">Halanaerobium polyolivorans</name>
    <dbReference type="NCBI Taxonomy" id="2886943"/>
    <lineage>
        <taxon>Bacteria</taxon>
        <taxon>Bacillati</taxon>
        <taxon>Bacillota</taxon>
        <taxon>Clostridia</taxon>
        <taxon>Halanaerobiales</taxon>
        <taxon>Halanaerobiaceae</taxon>
        <taxon>Halanaerobium</taxon>
    </lineage>
</organism>
<proteinExistence type="predicted"/>
<dbReference type="SUPFAM" id="SSF56059">
    <property type="entry name" value="Glutathione synthetase ATP-binding domain-like"/>
    <property type="match status" value="1"/>
</dbReference>
<keyword evidence="1" id="KW-0067">ATP-binding</keyword>
<dbReference type="RefSeq" id="WP_229343619.1">
    <property type="nucleotide sequence ID" value="NZ_JAJFAT010000002.1"/>
</dbReference>
<reference evidence="3 4" key="1">
    <citation type="submission" date="2021-10" db="EMBL/GenBank/DDBJ databases">
        <authorList>
            <person name="Grouzdev D.S."/>
            <person name="Pantiukh K.S."/>
            <person name="Krutkina M.S."/>
        </authorList>
    </citation>
    <scope>NUCLEOTIDE SEQUENCE [LARGE SCALE GENOMIC DNA]</scope>
    <source>
        <strain evidence="3 4">Z-7514</strain>
    </source>
</reference>
<dbReference type="Pfam" id="PF02655">
    <property type="entry name" value="ATP-grasp_3"/>
    <property type="match status" value="1"/>
</dbReference>
<accession>A0AAW4WZ42</accession>
<evidence type="ECO:0000313" key="3">
    <source>
        <dbReference type="EMBL" id="MCC3144099.1"/>
    </source>
</evidence>
<evidence type="ECO:0000259" key="2">
    <source>
        <dbReference type="PROSITE" id="PS50975"/>
    </source>
</evidence>